<sequence length="326" mass="36903">MHKILIVDDSKTVLNQIMILLKKYYHVFPALSGSLALKIMEHQTPDLILLDLMMPEMDGKEFFLKIHKEKKWSDIPVIFLTSDTEDKTEAECLNIGAYDFIGKPIVTEVLLSRVEKTLELTGYRKELQKKLDEKTRQIETAYLQTMAALAHTIDAKDPDTNGHSRRVAGYTKQIAQSLGWSEQDSENAYFVALLHDIGKIGIPDAVLKKQNRLTDKEYELMKKHPAIGADILKDIKMLDGLSNGTLYHHERFDGSGYPSGLKGDEIPLIARIISVADTYDAMTSTRCYRKGMGQETALAELKKQSGRQFDPKIVNQFLKITDNLKS</sequence>
<dbReference type="PANTHER" id="PTHR45228">
    <property type="entry name" value="CYCLIC DI-GMP PHOSPHODIESTERASE TM_0186-RELATED"/>
    <property type="match status" value="1"/>
</dbReference>
<reference evidence="3" key="1">
    <citation type="submission" date="2019-11" db="EMBL/GenBank/DDBJ databases">
        <authorList>
            <person name="Feng L."/>
        </authorList>
    </citation>
    <scope>NUCLEOTIDE SEQUENCE</scope>
    <source>
        <strain evidence="3">AcaccaeLFYP115</strain>
    </source>
</reference>
<dbReference type="GO" id="GO:0000160">
    <property type="term" value="P:phosphorelay signal transduction system"/>
    <property type="evidence" value="ECO:0007669"/>
    <property type="project" value="InterPro"/>
</dbReference>
<dbReference type="Gene3D" id="1.10.3210.10">
    <property type="entry name" value="Hypothetical protein af1432"/>
    <property type="match status" value="1"/>
</dbReference>
<dbReference type="SMART" id="SM00471">
    <property type="entry name" value="HDc"/>
    <property type="match status" value="1"/>
</dbReference>
<gene>
    <name evidence="3" type="primary">rpfG_5</name>
    <name evidence="3" type="ORF">ACLFYP115_03298</name>
</gene>
<dbReference type="Gene3D" id="3.40.50.2300">
    <property type="match status" value="1"/>
</dbReference>
<dbReference type="AlphaFoldDB" id="A0A6N2WNM9"/>
<evidence type="ECO:0000313" key="3">
    <source>
        <dbReference type="EMBL" id="VYT40746.1"/>
    </source>
</evidence>
<dbReference type="InterPro" id="IPR052020">
    <property type="entry name" value="Cyclic_di-GMP/3'3'-cGAMP_PDE"/>
</dbReference>
<evidence type="ECO:0000256" key="2">
    <source>
        <dbReference type="ARBA" id="ARBA00024867"/>
    </source>
</evidence>
<dbReference type="PROSITE" id="PS50110">
    <property type="entry name" value="RESPONSE_REGULATORY"/>
    <property type="match status" value="1"/>
</dbReference>
<evidence type="ECO:0000256" key="1">
    <source>
        <dbReference type="ARBA" id="ARBA00018672"/>
    </source>
</evidence>
<dbReference type="SMART" id="SM00448">
    <property type="entry name" value="REC"/>
    <property type="match status" value="1"/>
</dbReference>
<protein>
    <recommendedName>
        <fullName evidence="1">Stage 0 sporulation protein A homolog</fullName>
    </recommendedName>
</protein>
<dbReference type="EMBL" id="CACRSQ010000010">
    <property type="protein sequence ID" value="VYT40746.1"/>
    <property type="molecule type" value="Genomic_DNA"/>
</dbReference>
<dbReference type="InterPro" id="IPR003607">
    <property type="entry name" value="HD/PDEase_dom"/>
</dbReference>
<name>A0A6N2WNM9_9FIRM</name>
<proteinExistence type="predicted"/>
<keyword evidence="3" id="KW-0378">Hydrolase</keyword>
<dbReference type="PROSITE" id="PS51832">
    <property type="entry name" value="HD_GYP"/>
    <property type="match status" value="1"/>
</dbReference>
<organism evidence="3">
    <name type="scientific">Anaerostipes caccae</name>
    <dbReference type="NCBI Taxonomy" id="105841"/>
    <lineage>
        <taxon>Bacteria</taxon>
        <taxon>Bacillati</taxon>
        <taxon>Bacillota</taxon>
        <taxon>Clostridia</taxon>
        <taxon>Lachnospirales</taxon>
        <taxon>Lachnospiraceae</taxon>
        <taxon>Anaerostipes</taxon>
    </lineage>
</organism>
<dbReference type="InterPro" id="IPR001789">
    <property type="entry name" value="Sig_transdc_resp-reg_receiver"/>
</dbReference>
<dbReference type="GO" id="GO:0016787">
    <property type="term" value="F:hydrolase activity"/>
    <property type="evidence" value="ECO:0007669"/>
    <property type="project" value="UniProtKB-KW"/>
</dbReference>
<dbReference type="SUPFAM" id="SSF109604">
    <property type="entry name" value="HD-domain/PDEase-like"/>
    <property type="match status" value="1"/>
</dbReference>
<dbReference type="CDD" id="cd00077">
    <property type="entry name" value="HDc"/>
    <property type="match status" value="1"/>
</dbReference>
<dbReference type="InterPro" id="IPR037522">
    <property type="entry name" value="HD_GYP_dom"/>
</dbReference>
<dbReference type="SUPFAM" id="SSF52172">
    <property type="entry name" value="CheY-like"/>
    <property type="match status" value="1"/>
</dbReference>
<comment type="function">
    <text evidence="2">May play the central regulatory role in sporulation. It may be an element of the effector pathway responsible for the activation of sporulation genes in response to nutritional stress. Spo0A may act in concert with spo0H (a sigma factor) to control the expression of some genes that are critical to the sporulation process.</text>
</comment>
<dbReference type="InterPro" id="IPR011006">
    <property type="entry name" value="CheY-like_superfamily"/>
</dbReference>
<dbReference type="Pfam" id="PF13487">
    <property type="entry name" value="HD_5"/>
    <property type="match status" value="1"/>
</dbReference>
<dbReference type="RefSeq" id="WP_006568311.1">
    <property type="nucleotide sequence ID" value="NZ_BAABZP010000001.1"/>
</dbReference>
<accession>A0A6N2WNM9</accession>
<dbReference type="Pfam" id="PF00072">
    <property type="entry name" value="Response_reg"/>
    <property type="match status" value="1"/>
</dbReference>